<dbReference type="PANTHER" id="PTHR11178:SF25">
    <property type="entry name" value="NIFU-LIKE PROTEIN 3, CHLOROPLASTIC"/>
    <property type="match status" value="1"/>
</dbReference>
<sequence length="87" mass="9734">MSMENTNLTHEELVTKVMEALESIRPFLNKDGGDIELVDVKENKAFVKLLGTCSNCHISHSTMKLGVENTIKQHAPEILEVINIDDI</sequence>
<dbReference type="AlphaFoldDB" id="A0A1T5GKB9"/>
<dbReference type="Proteomes" id="UP000191112">
    <property type="component" value="Unassembled WGS sequence"/>
</dbReference>
<keyword evidence="4" id="KW-1185">Reference proteome</keyword>
<evidence type="ECO:0000256" key="1">
    <source>
        <dbReference type="ARBA" id="ARBA00006420"/>
    </source>
</evidence>
<gene>
    <name evidence="3" type="ORF">SAMN05660477_02915</name>
</gene>
<dbReference type="GO" id="GO:0051536">
    <property type="term" value="F:iron-sulfur cluster binding"/>
    <property type="evidence" value="ECO:0007669"/>
    <property type="project" value="InterPro"/>
</dbReference>
<protein>
    <submittedName>
        <fullName evidence="3">Fe-S cluster biogenesis protein NfuA, 4Fe-4S-binding domain</fullName>
    </submittedName>
</protein>
<dbReference type="STRING" id="619805.SAMN05660477_02915"/>
<evidence type="ECO:0000259" key="2">
    <source>
        <dbReference type="Pfam" id="PF01106"/>
    </source>
</evidence>
<accession>A0A1T5GKB9</accession>
<feature type="domain" description="NIF system FeS cluster assembly NifU C-terminal" evidence="2">
    <location>
        <begin position="17"/>
        <end position="82"/>
    </location>
</feature>
<name>A0A1T5GKB9_9FLAO</name>
<evidence type="ECO:0000313" key="4">
    <source>
        <dbReference type="Proteomes" id="UP000191112"/>
    </source>
</evidence>
<dbReference type="GO" id="GO:0016226">
    <property type="term" value="P:iron-sulfur cluster assembly"/>
    <property type="evidence" value="ECO:0007669"/>
    <property type="project" value="InterPro"/>
</dbReference>
<dbReference type="SUPFAM" id="SSF117916">
    <property type="entry name" value="Fe-S cluster assembly (FSCA) domain-like"/>
    <property type="match status" value="1"/>
</dbReference>
<dbReference type="PANTHER" id="PTHR11178">
    <property type="entry name" value="IRON-SULFUR CLUSTER SCAFFOLD PROTEIN NFU-RELATED"/>
    <property type="match status" value="1"/>
</dbReference>
<dbReference type="EMBL" id="FUYZ01000013">
    <property type="protein sequence ID" value="SKC08839.1"/>
    <property type="molecule type" value="Genomic_DNA"/>
</dbReference>
<dbReference type="InterPro" id="IPR034904">
    <property type="entry name" value="FSCA_dom_sf"/>
</dbReference>
<comment type="similarity">
    <text evidence="1">Belongs to the NifU family.</text>
</comment>
<organism evidence="3 4">
    <name type="scientific">Soonwooa buanensis</name>
    <dbReference type="NCBI Taxonomy" id="619805"/>
    <lineage>
        <taxon>Bacteria</taxon>
        <taxon>Pseudomonadati</taxon>
        <taxon>Bacteroidota</taxon>
        <taxon>Flavobacteriia</taxon>
        <taxon>Flavobacteriales</taxon>
        <taxon>Weeksellaceae</taxon>
        <taxon>Chryseobacterium group</taxon>
        <taxon>Soonwooa</taxon>
    </lineage>
</organism>
<dbReference type="GO" id="GO:0005506">
    <property type="term" value="F:iron ion binding"/>
    <property type="evidence" value="ECO:0007669"/>
    <property type="project" value="InterPro"/>
</dbReference>
<proteinExistence type="inferred from homology"/>
<evidence type="ECO:0000313" key="3">
    <source>
        <dbReference type="EMBL" id="SKC08839.1"/>
    </source>
</evidence>
<dbReference type="Gene3D" id="3.30.300.130">
    <property type="entry name" value="Fe-S cluster assembly (FSCA)"/>
    <property type="match status" value="1"/>
</dbReference>
<dbReference type="Pfam" id="PF01106">
    <property type="entry name" value="NifU"/>
    <property type="match status" value="1"/>
</dbReference>
<dbReference type="InterPro" id="IPR001075">
    <property type="entry name" value="NIF_FeS_clus_asmbl_NifU_C"/>
</dbReference>
<reference evidence="3 4" key="1">
    <citation type="submission" date="2017-02" db="EMBL/GenBank/DDBJ databases">
        <authorList>
            <person name="Peterson S.W."/>
        </authorList>
    </citation>
    <scope>NUCLEOTIDE SEQUENCE [LARGE SCALE GENOMIC DNA]</scope>
    <source>
        <strain evidence="3 4">DSM 22323</strain>
    </source>
</reference>